<dbReference type="PATRIC" id="fig|1423778.4.peg.771"/>
<dbReference type="SUPFAM" id="SSF82649">
    <property type="entry name" value="SufE/NifU"/>
    <property type="match status" value="1"/>
</dbReference>
<evidence type="ECO:0000313" key="3">
    <source>
        <dbReference type="EMBL" id="KRL55144.1"/>
    </source>
</evidence>
<dbReference type="InterPro" id="IPR002871">
    <property type="entry name" value="NIF_FeS_clus_asmbl_NifU_N"/>
</dbReference>
<dbReference type="Proteomes" id="UP000051697">
    <property type="component" value="Unassembled WGS sequence"/>
</dbReference>
<protein>
    <submittedName>
        <fullName evidence="3">NifU-like protein</fullName>
    </submittedName>
</protein>
<accession>A0A0R1RPF5</accession>
<dbReference type="STRING" id="1423778.FC70_GL000740"/>
<evidence type="ECO:0000313" key="4">
    <source>
        <dbReference type="Proteomes" id="UP000051697"/>
    </source>
</evidence>
<evidence type="ECO:0000259" key="2">
    <source>
        <dbReference type="Pfam" id="PF01592"/>
    </source>
</evidence>
<organism evidence="3 4">
    <name type="scientific">Paucilactobacillus oligofermentans DSM 15707 = LMG 22743</name>
    <dbReference type="NCBI Taxonomy" id="1423778"/>
    <lineage>
        <taxon>Bacteria</taxon>
        <taxon>Bacillati</taxon>
        <taxon>Bacillota</taxon>
        <taxon>Bacilli</taxon>
        <taxon>Lactobacillales</taxon>
        <taxon>Lactobacillaceae</taxon>
        <taxon>Paucilactobacillus</taxon>
    </lineage>
</organism>
<dbReference type="GO" id="GO:0051536">
    <property type="term" value="F:iron-sulfur cluster binding"/>
    <property type="evidence" value="ECO:0007669"/>
    <property type="project" value="InterPro"/>
</dbReference>
<evidence type="ECO:0000256" key="1">
    <source>
        <dbReference type="ARBA" id="ARBA00006420"/>
    </source>
</evidence>
<dbReference type="Pfam" id="PF01592">
    <property type="entry name" value="NifU_N"/>
    <property type="match status" value="1"/>
</dbReference>
<dbReference type="EMBL" id="AZFE01000031">
    <property type="protein sequence ID" value="KRL55144.1"/>
    <property type="molecule type" value="Genomic_DNA"/>
</dbReference>
<reference evidence="3 4" key="1">
    <citation type="journal article" date="2015" name="Genome Announc.">
        <title>Expanding the biotechnology potential of lactobacilli through comparative genomics of 213 strains and associated genera.</title>
        <authorList>
            <person name="Sun Z."/>
            <person name="Harris H.M."/>
            <person name="McCann A."/>
            <person name="Guo C."/>
            <person name="Argimon S."/>
            <person name="Zhang W."/>
            <person name="Yang X."/>
            <person name="Jeffery I.B."/>
            <person name="Cooney J.C."/>
            <person name="Kagawa T.F."/>
            <person name="Liu W."/>
            <person name="Song Y."/>
            <person name="Salvetti E."/>
            <person name="Wrobel A."/>
            <person name="Rasinkangas P."/>
            <person name="Parkhill J."/>
            <person name="Rea M.C."/>
            <person name="O'Sullivan O."/>
            <person name="Ritari J."/>
            <person name="Douillard F.P."/>
            <person name="Paul Ross R."/>
            <person name="Yang R."/>
            <person name="Briner A.E."/>
            <person name="Felis G.E."/>
            <person name="de Vos W.M."/>
            <person name="Barrangou R."/>
            <person name="Klaenhammer T.R."/>
            <person name="Caufield P.W."/>
            <person name="Cui Y."/>
            <person name="Zhang H."/>
            <person name="O'Toole P.W."/>
        </authorList>
    </citation>
    <scope>NUCLEOTIDE SEQUENCE [LARGE SCALE GENOMIC DNA]</scope>
    <source>
        <strain evidence="3 4">DSM 15707</strain>
    </source>
</reference>
<sequence length="159" mass="17259">MGLAKLNNLYREVILDHSDHPHHKGQLAVDDVSNEITLKNPTCGDVINLEIKLSTDDIIENIGFTGDGCTISQSSASMMTDAVLGKSKDDALKMAKTFSDMVMGKQHAQADLDELDDAAILSSIVSFPARIKCATLAWWALQRALLNQNESGKDNVKSS</sequence>
<dbReference type="KEGG" id="lol:LACOL_0560"/>
<dbReference type="CDD" id="cd06664">
    <property type="entry name" value="IscU_like"/>
    <property type="match status" value="1"/>
</dbReference>
<feature type="domain" description="NIF system FeS cluster assembly NifU N-terminal" evidence="2">
    <location>
        <begin position="10"/>
        <end position="133"/>
    </location>
</feature>
<dbReference type="PANTHER" id="PTHR10093">
    <property type="entry name" value="IRON-SULFUR CLUSTER ASSEMBLY ENZYME NIFU HOMOLOG"/>
    <property type="match status" value="1"/>
</dbReference>
<dbReference type="NCBIfam" id="TIGR01994">
    <property type="entry name" value="SUF_scaf_2"/>
    <property type="match status" value="1"/>
</dbReference>
<gene>
    <name evidence="3" type="ORF">FC70_GL000740</name>
</gene>
<comment type="caution">
    <text evidence="3">The sequence shown here is derived from an EMBL/GenBank/DDBJ whole genome shotgun (WGS) entry which is preliminary data.</text>
</comment>
<dbReference type="FunFam" id="3.90.1010.10:FF:000002">
    <property type="entry name" value="Iron-sulfur cluster assembly scaffold protein NifU"/>
    <property type="match status" value="1"/>
</dbReference>
<dbReference type="Gene3D" id="3.90.1010.10">
    <property type="match status" value="1"/>
</dbReference>
<keyword evidence="4" id="KW-1185">Reference proteome</keyword>
<dbReference type="OrthoDB" id="9804157at2"/>
<dbReference type="GO" id="GO:0005506">
    <property type="term" value="F:iron ion binding"/>
    <property type="evidence" value="ECO:0007669"/>
    <property type="project" value="InterPro"/>
</dbReference>
<dbReference type="GO" id="GO:0016226">
    <property type="term" value="P:iron-sulfur cluster assembly"/>
    <property type="evidence" value="ECO:0007669"/>
    <property type="project" value="InterPro"/>
</dbReference>
<name>A0A0R1RPF5_9LACO</name>
<comment type="similarity">
    <text evidence="1">Belongs to the NifU family.</text>
</comment>
<dbReference type="AlphaFoldDB" id="A0A0R1RPF5"/>
<dbReference type="RefSeq" id="WP_057889708.1">
    <property type="nucleotide sequence ID" value="NZ_AZFE01000031.1"/>
</dbReference>
<proteinExistence type="inferred from homology"/>